<dbReference type="GO" id="GO:0008360">
    <property type="term" value="P:regulation of cell shape"/>
    <property type="evidence" value="ECO:0007669"/>
    <property type="project" value="UniProtKB-UniRule"/>
</dbReference>
<evidence type="ECO:0000256" key="8">
    <source>
        <dbReference type="ARBA" id="ARBA00023316"/>
    </source>
</evidence>
<feature type="active site" description="Proton donor/acceptor" evidence="9">
    <location>
        <position position="159"/>
    </location>
</feature>
<dbReference type="GO" id="GO:0071555">
    <property type="term" value="P:cell wall organization"/>
    <property type="evidence" value="ECO:0007669"/>
    <property type="project" value="UniProtKB-UniRule"/>
</dbReference>
<dbReference type="GO" id="GO:0016757">
    <property type="term" value="F:glycosyltransferase activity"/>
    <property type="evidence" value="ECO:0007669"/>
    <property type="project" value="UniProtKB-KW"/>
</dbReference>
<reference evidence="13" key="2">
    <citation type="submission" date="2021-04" db="EMBL/GenBank/DDBJ databases">
        <title>Complete Genome and methylome analysis of Thiothrix fructosivorans ATCC 49748.</title>
        <authorList>
            <person name="Fomenkov A."/>
            <person name="Sun L."/>
            <person name="Vincze T."/>
            <person name="Grabovich M.Y."/>
            <person name="Roberts R.J."/>
        </authorList>
    </citation>
    <scope>NUCLEOTIDE SEQUENCE</scope>
    <source>
        <strain evidence="13">ATCC 49748</strain>
    </source>
</reference>
<evidence type="ECO:0000256" key="5">
    <source>
        <dbReference type="ARBA" id="ARBA00022801"/>
    </source>
</evidence>
<dbReference type="PANTHER" id="PTHR30582:SF24">
    <property type="entry name" value="L,D-TRANSPEPTIDASE ERFK_SRFK-RELATED"/>
    <property type="match status" value="1"/>
</dbReference>
<dbReference type="InterPro" id="IPR038063">
    <property type="entry name" value="Transpep_catalytic_dom"/>
</dbReference>
<comment type="pathway">
    <text evidence="1 9">Cell wall biogenesis; peptidoglycan biosynthesis.</text>
</comment>
<dbReference type="InterPro" id="IPR005490">
    <property type="entry name" value="LD_TPept_cat_dom"/>
</dbReference>
<comment type="similarity">
    <text evidence="2">Belongs to the YkuD family.</text>
</comment>
<dbReference type="Gene3D" id="2.40.440.10">
    <property type="entry name" value="L,D-transpeptidase catalytic domain-like"/>
    <property type="match status" value="1"/>
</dbReference>
<evidence type="ECO:0000256" key="1">
    <source>
        <dbReference type="ARBA" id="ARBA00004752"/>
    </source>
</evidence>
<reference evidence="12 14" key="1">
    <citation type="submission" date="2021-03" db="EMBL/GenBank/DDBJ databases">
        <title>Draft genome and methylome analysis of Thiotrix fructosivoruns ATCC 49748.</title>
        <authorList>
            <person name="Fomenkov A."/>
            <person name="Grabovich M.Y."/>
            <person name="Roberts R.J."/>
        </authorList>
    </citation>
    <scope>NUCLEOTIDE SEQUENCE [LARGE SCALE GENOMIC DNA]</scope>
    <source>
        <strain evidence="12 14">ATCC 49748</strain>
    </source>
</reference>
<dbReference type="CDD" id="cd16913">
    <property type="entry name" value="YkuD_like"/>
    <property type="match status" value="1"/>
</dbReference>
<evidence type="ECO:0000256" key="4">
    <source>
        <dbReference type="ARBA" id="ARBA00022679"/>
    </source>
</evidence>
<keyword evidence="6 9" id="KW-0133">Cell shape</keyword>
<dbReference type="EMBL" id="JAFMPM010000008">
    <property type="protein sequence ID" value="MBO0614459.1"/>
    <property type="molecule type" value="Genomic_DNA"/>
</dbReference>
<accession>A0A8B0SHM3</accession>
<organism evidence="13">
    <name type="scientific">Thiothrix fructosivorans</name>
    <dbReference type="NCBI Taxonomy" id="111770"/>
    <lineage>
        <taxon>Bacteria</taxon>
        <taxon>Pseudomonadati</taxon>
        <taxon>Pseudomonadota</taxon>
        <taxon>Gammaproteobacteria</taxon>
        <taxon>Thiotrichales</taxon>
        <taxon>Thiotrichaceae</taxon>
        <taxon>Thiothrix</taxon>
    </lineage>
</organism>
<keyword evidence="8 9" id="KW-0961">Cell wall biogenesis/degradation</keyword>
<evidence type="ECO:0000313" key="12">
    <source>
        <dbReference type="EMBL" id="MBO0614459.1"/>
    </source>
</evidence>
<dbReference type="RefSeq" id="WP_207252187.1">
    <property type="nucleotide sequence ID" value="NZ_JAFMPM010000008.1"/>
</dbReference>
<dbReference type="Pfam" id="PF03734">
    <property type="entry name" value="YkuD"/>
    <property type="match status" value="1"/>
</dbReference>
<dbReference type="PROSITE" id="PS52029">
    <property type="entry name" value="LD_TPASE"/>
    <property type="match status" value="1"/>
</dbReference>
<dbReference type="EMBL" id="CP072748">
    <property type="protein sequence ID" value="QTX09297.1"/>
    <property type="molecule type" value="Genomic_DNA"/>
</dbReference>
<keyword evidence="7 9" id="KW-0573">Peptidoglycan synthesis</keyword>
<feature type="signal peptide" evidence="10">
    <location>
        <begin position="1"/>
        <end position="22"/>
    </location>
</feature>
<dbReference type="PANTHER" id="PTHR30582">
    <property type="entry name" value="L,D-TRANSPEPTIDASE"/>
    <property type="match status" value="1"/>
</dbReference>
<protein>
    <submittedName>
        <fullName evidence="13">L,D-transpeptidase</fullName>
    </submittedName>
</protein>
<keyword evidence="4" id="KW-0808">Transferase</keyword>
<keyword evidence="3" id="KW-0328">Glycosyltransferase</keyword>
<sequence>MKTLTRLLLSSALLLLTPTAWAQDHTATLAKLQAQYPDYYANGVFLVDNSEQQMYWYYDGKLIRSYTISTAAKGLGAVAESNQTPAGAHRIATKIGRNAKRGMIFEHLKQTGTVAKIYTKPQYQTKALVLSRILRLDGLERGKNKGGNVDTFNRAIYFHGTNKEGNLGKPASHGCIRMNNDEIIELFDQVGVDTLVYIQP</sequence>
<evidence type="ECO:0000256" key="2">
    <source>
        <dbReference type="ARBA" id="ARBA00005992"/>
    </source>
</evidence>
<dbReference type="SUPFAM" id="SSF141523">
    <property type="entry name" value="L,D-transpeptidase catalytic domain-like"/>
    <property type="match status" value="1"/>
</dbReference>
<feature type="active site" description="Nucleophile" evidence="9">
    <location>
        <position position="175"/>
    </location>
</feature>
<feature type="chain" id="PRO_5032448190" evidence="10">
    <location>
        <begin position="23"/>
        <end position="200"/>
    </location>
</feature>
<dbReference type="Proteomes" id="UP000664466">
    <property type="component" value="Unassembled WGS sequence"/>
</dbReference>
<evidence type="ECO:0000256" key="6">
    <source>
        <dbReference type="ARBA" id="ARBA00022960"/>
    </source>
</evidence>
<dbReference type="GO" id="GO:0005576">
    <property type="term" value="C:extracellular region"/>
    <property type="evidence" value="ECO:0007669"/>
    <property type="project" value="TreeGrafter"/>
</dbReference>
<feature type="domain" description="L,D-TPase catalytic" evidence="11">
    <location>
        <begin position="43"/>
        <end position="199"/>
    </location>
</feature>
<evidence type="ECO:0000313" key="14">
    <source>
        <dbReference type="Proteomes" id="UP000664466"/>
    </source>
</evidence>
<evidence type="ECO:0000256" key="3">
    <source>
        <dbReference type="ARBA" id="ARBA00022676"/>
    </source>
</evidence>
<dbReference type="AlphaFoldDB" id="A0A8B0SHM3"/>
<evidence type="ECO:0000259" key="11">
    <source>
        <dbReference type="PROSITE" id="PS52029"/>
    </source>
</evidence>
<dbReference type="InterPro" id="IPR050979">
    <property type="entry name" value="LD-transpeptidase"/>
</dbReference>
<keyword evidence="14" id="KW-1185">Reference proteome</keyword>
<evidence type="ECO:0000256" key="10">
    <source>
        <dbReference type="SAM" id="SignalP"/>
    </source>
</evidence>
<proteinExistence type="inferred from homology"/>
<name>A0A8B0SHM3_9GAMM</name>
<dbReference type="GO" id="GO:0071972">
    <property type="term" value="F:peptidoglycan L,D-transpeptidase activity"/>
    <property type="evidence" value="ECO:0007669"/>
    <property type="project" value="TreeGrafter"/>
</dbReference>
<gene>
    <name evidence="13" type="ORF">J1836_011655</name>
    <name evidence="12" type="ORF">J1836_16270</name>
</gene>
<dbReference type="GO" id="GO:0018104">
    <property type="term" value="P:peptidoglycan-protein cross-linking"/>
    <property type="evidence" value="ECO:0007669"/>
    <property type="project" value="TreeGrafter"/>
</dbReference>
<keyword evidence="10" id="KW-0732">Signal</keyword>
<evidence type="ECO:0000313" key="13">
    <source>
        <dbReference type="EMBL" id="QTX09297.1"/>
    </source>
</evidence>
<evidence type="ECO:0000256" key="7">
    <source>
        <dbReference type="ARBA" id="ARBA00022984"/>
    </source>
</evidence>
<keyword evidence="5" id="KW-0378">Hydrolase</keyword>
<dbReference type="UniPathway" id="UPA00219"/>
<evidence type="ECO:0000256" key="9">
    <source>
        <dbReference type="PROSITE-ProRule" id="PRU01373"/>
    </source>
</evidence>